<name>A0A438IIX2_VITVI</name>
<dbReference type="GO" id="GO:0043531">
    <property type="term" value="F:ADP binding"/>
    <property type="evidence" value="ECO:0007669"/>
    <property type="project" value="InterPro"/>
</dbReference>
<dbReference type="Proteomes" id="UP000288805">
    <property type="component" value="Unassembled WGS sequence"/>
</dbReference>
<evidence type="ECO:0000313" key="2">
    <source>
        <dbReference type="EMBL" id="RVW96668.1"/>
    </source>
</evidence>
<sequence length="96" mass="10752">MNLCKLGREIEAIQIKTKDMSRSREAYGINNIGVGTNATERLWKLRKSNPPVEKQGIMGMAGIGQTTLAEQVYHDSKVVHCFAFHAWAYVSQDCIP</sequence>
<feature type="domain" description="NB-ARC" evidence="1">
    <location>
        <begin position="49"/>
        <end position="93"/>
    </location>
</feature>
<dbReference type="InterPro" id="IPR027417">
    <property type="entry name" value="P-loop_NTPase"/>
</dbReference>
<gene>
    <name evidence="2" type="ORF">CK203_020273</name>
</gene>
<dbReference type="Pfam" id="PF00931">
    <property type="entry name" value="NB-ARC"/>
    <property type="match status" value="1"/>
</dbReference>
<dbReference type="Gene3D" id="3.40.50.300">
    <property type="entry name" value="P-loop containing nucleotide triphosphate hydrolases"/>
    <property type="match status" value="1"/>
</dbReference>
<dbReference type="AlphaFoldDB" id="A0A438IIX2"/>
<proteinExistence type="predicted"/>
<dbReference type="SUPFAM" id="SSF52540">
    <property type="entry name" value="P-loop containing nucleoside triphosphate hydrolases"/>
    <property type="match status" value="1"/>
</dbReference>
<evidence type="ECO:0000259" key="1">
    <source>
        <dbReference type="Pfam" id="PF00931"/>
    </source>
</evidence>
<dbReference type="EMBL" id="QGNW01000106">
    <property type="protein sequence ID" value="RVW96668.1"/>
    <property type="molecule type" value="Genomic_DNA"/>
</dbReference>
<protein>
    <recommendedName>
        <fullName evidence="1">NB-ARC domain-containing protein</fullName>
    </recommendedName>
</protein>
<evidence type="ECO:0000313" key="3">
    <source>
        <dbReference type="Proteomes" id="UP000288805"/>
    </source>
</evidence>
<comment type="caution">
    <text evidence="2">The sequence shown here is derived from an EMBL/GenBank/DDBJ whole genome shotgun (WGS) entry which is preliminary data.</text>
</comment>
<accession>A0A438IIX2</accession>
<dbReference type="InterPro" id="IPR002182">
    <property type="entry name" value="NB-ARC"/>
</dbReference>
<organism evidence="2 3">
    <name type="scientific">Vitis vinifera</name>
    <name type="common">Grape</name>
    <dbReference type="NCBI Taxonomy" id="29760"/>
    <lineage>
        <taxon>Eukaryota</taxon>
        <taxon>Viridiplantae</taxon>
        <taxon>Streptophyta</taxon>
        <taxon>Embryophyta</taxon>
        <taxon>Tracheophyta</taxon>
        <taxon>Spermatophyta</taxon>
        <taxon>Magnoliopsida</taxon>
        <taxon>eudicotyledons</taxon>
        <taxon>Gunneridae</taxon>
        <taxon>Pentapetalae</taxon>
        <taxon>rosids</taxon>
        <taxon>Vitales</taxon>
        <taxon>Vitaceae</taxon>
        <taxon>Viteae</taxon>
        <taxon>Vitis</taxon>
    </lineage>
</organism>
<reference evidence="2 3" key="1">
    <citation type="journal article" date="2018" name="PLoS Genet.">
        <title>Population sequencing reveals clonal diversity and ancestral inbreeding in the grapevine cultivar Chardonnay.</title>
        <authorList>
            <person name="Roach M.J."/>
            <person name="Johnson D.L."/>
            <person name="Bohlmann J."/>
            <person name="van Vuuren H.J."/>
            <person name="Jones S.J."/>
            <person name="Pretorius I.S."/>
            <person name="Schmidt S.A."/>
            <person name="Borneman A.R."/>
        </authorList>
    </citation>
    <scope>NUCLEOTIDE SEQUENCE [LARGE SCALE GENOMIC DNA]</scope>
    <source>
        <strain evidence="3">cv. Chardonnay</strain>
        <tissue evidence="2">Leaf</tissue>
    </source>
</reference>